<dbReference type="HOGENOM" id="CLU_2761686_0_0_1"/>
<dbReference type="AlphaFoldDB" id="A0A072TPU3"/>
<feature type="signal peptide" evidence="1">
    <location>
        <begin position="1"/>
        <end position="25"/>
    </location>
</feature>
<evidence type="ECO:0000313" key="3">
    <source>
        <dbReference type="EnsemblPlants" id="KEH19236"/>
    </source>
</evidence>
<dbReference type="Proteomes" id="UP000002051">
    <property type="component" value="Chromosome 8"/>
</dbReference>
<name>A0A072TPU3_MEDTR</name>
<keyword evidence="4" id="KW-1185">Reference proteome</keyword>
<evidence type="ECO:0000313" key="2">
    <source>
        <dbReference type="EMBL" id="KEH19236.1"/>
    </source>
</evidence>
<keyword evidence="1" id="KW-0732">Signal</keyword>
<accession>A0A072TPU3</accession>
<dbReference type="EnsemblPlants" id="KEH19236">
    <property type="protein sequence ID" value="KEH19236"/>
    <property type="gene ID" value="MTR_8g445370"/>
</dbReference>
<feature type="chain" id="PRO_5014498867" description="Secreted protein" evidence="1">
    <location>
        <begin position="26"/>
        <end position="70"/>
    </location>
</feature>
<sequence length="70" mass="7655">MICGLAAWFGQLCAVTGLSSTFVRSFEFSLCYKGSKPIIVWHAESELKSGSPDCFAIADTTYTNGERLQI</sequence>
<reference evidence="2 4" key="2">
    <citation type="journal article" date="2014" name="BMC Genomics">
        <title>An improved genome release (version Mt4.0) for the model legume Medicago truncatula.</title>
        <authorList>
            <person name="Tang H."/>
            <person name="Krishnakumar V."/>
            <person name="Bidwell S."/>
            <person name="Rosen B."/>
            <person name="Chan A."/>
            <person name="Zhou S."/>
            <person name="Gentzbittel L."/>
            <person name="Childs K.L."/>
            <person name="Yandell M."/>
            <person name="Gundlach H."/>
            <person name="Mayer K.F."/>
            <person name="Schwartz D.C."/>
            <person name="Town C.D."/>
        </authorList>
    </citation>
    <scope>GENOME REANNOTATION</scope>
    <source>
        <strain evidence="2">A17</strain>
        <strain evidence="3 4">cv. Jemalong A17</strain>
    </source>
</reference>
<reference evidence="3" key="3">
    <citation type="submission" date="2015-04" db="UniProtKB">
        <authorList>
            <consortium name="EnsemblPlants"/>
        </authorList>
    </citation>
    <scope>IDENTIFICATION</scope>
    <source>
        <strain evidence="3">cv. Jemalong A17</strain>
    </source>
</reference>
<organism evidence="2 4">
    <name type="scientific">Medicago truncatula</name>
    <name type="common">Barrel medic</name>
    <name type="synonym">Medicago tribuloides</name>
    <dbReference type="NCBI Taxonomy" id="3880"/>
    <lineage>
        <taxon>Eukaryota</taxon>
        <taxon>Viridiplantae</taxon>
        <taxon>Streptophyta</taxon>
        <taxon>Embryophyta</taxon>
        <taxon>Tracheophyta</taxon>
        <taxon>Spermatophyta</taxon>
        <taxon>Magnoliopsida</taxon>
        <taxon>eudicotyledons</taxon>
        <taxon>Gunneridae</taxon>
        <taxon>Pentapetalae</taxon>
        <taxon>rosids</taxon>
        <taxon>fabids</taxon>
        <taxon>Fabales</taxon>
        <taxon>Fabaceae</taxon>
        <taxon>Papilionoideae</taxon>
        <taxon>50 kb inversion clade</taxon>
        <taxon>NPAAA clade</taxon>
        <taxon>Hologalegina</taxon>
        <taxon>IRL clade</taxon>
        <taxon>Trifolieae</taxon>
        <taxon>Medicago</taxon>
    </lineage>
</organism>
<reference evidence="2 4" key="1">
    <citation type="journal article" date="2011" name="Nature">
        <title>The Medicago genome provides insight into the evolution of rhizobial symbioses.</title>
        <authorList>
            <person name="Young N.D."/>
            <person name="Debelle F."/>
            <person name="Oldroyd G.E."/>
            <person name="Geurts R."/>
            <person name="Cannon S.B."/>
            <person name="Udvardi M.K."/>
            <person name="Benedito V.A."/>
            <person name="Mayer K.F."/>
            <person name="Gouzy J."/>
            <person name="Schoof H."/>
            <person name="Van de Peer Y."/>
            <person name="Proost S."/>
            <person name="Cook D.R."/>
            <person name="Meyers B.C."/>
            <person name="Spannagl M."/>
            <person name="Cheung F."/>
            <person name="De Mita S."/>
            <person name="Krishnakumar V."/>
            <person name="Gundlach H."/>
            <person name="Zhou S."/>
            <person name="Mudge J."/>
            <person name="Bharti A.K."/>
            <person name="Murray J.D."/>
            <person name="Naoumkina M.A."/>
            <person name="Rosen B."/>
            <person name="Silverstein K.A."/>
            <person name="Tang H."/>
            <person name="Rombauts S."/>
            <person name="Zhao P.X."/>
            <person name="Zhou P."/>
            <person name="Barbe V."/>
            <person name="Bardou P."/>
            <person name="Bechner M."/>
            <person name="Bellec A."/>
            <person name="Berger A."/>
            <person name="Berges H."/>
            <person name="Bidwell S."/>
            <person name="Bisseling T."/>
            <person name="Choisne N."/>
            <person name="Couloux A."/>
            <person name="Denny R."/>
            <person name="Deshpande S."/>
            <person name="Dai X."/>
            <person name="Doyle J.J."/>
            <person name="Dudez A.M."/>
            <person name="Farmer A.D."/>
            <person name="Fouteau S."/>
            <person name="Franken C."/>
            <person name="Gibelin C."/>
            <person name="Gish J."/>
            <person name="Goldstein S."/>
            <person name="Gonzalez A.J."/>
            <person name="Green P.J."/>
            <person name="Hallab A."/>
            <person name="Hartog M."/>
            <person name="Hua A."/>
            <person name="Humphray S.J."/>
            <person name="Jeong D.H."/>
            <person name="Jing Y."/>
            <person name="Jocker A."/>
            <person name="Kenton S.M."/>
            <person name="Kim D.J."/>
            <person name="Klee K."/>
            <person name="Lai H."/>
            <person name="Lang C."/>
            <person name="Lin S."/>
            <person name="Macmil S.L."/>
            <person name="Magdelenat G."/>
            <person name="Matthews L."/>
            <person name="McCorrison J."/>
            <person name="Monaghan E.L."/>
            <person name="Mun J.H."/>
            <person name="Najar F.Z."/>
            <person name="Nicholson C."/>
            <person name="Noirot C."/>
            <person name="O'Bleness M."/>
            <person name="Paule C.R."/>
            <person name="Poulain J."/>
            <person name="Prion F."/>
            <person name="Qin B."/>
            <person name="Qu C."/>
            <person name="Retzel E.F."/>
            <person name="Riddle C."/>
            <person name="Sallet E."/>
            <person name="Samain S."/>
            <person name="Samson N."/>
            <person name="Sanders I."/>
            <person name="Saurat O."/>
            <person name="Scarpelli C."/>
            <person name="Schiex T."/>
            <person name="Segurens B."/>
            <person name="Severin A.J."/>
            <person name="Sherrier D.J."/>
            <person name="Shi R."/>
            <person name="Sims S."/>
            <person name="Singer S.R."/>
            <person name="Sinharoy S."/>
            <person name="Sterck L."/>
            <person name="Viollet A."/>
            <person name="Wang B.B."/>
            <person name="Wang K."/>
            <person name="Wang M."/>
            <person name="Wang X."/>
            <person name="Warfsmann J."/>
            <person name="Weissenbach J."/>
            <person name="White D.D."/>
            <person name="White J.D."/>
            <person name="Wiley G.B."/>
            <person name="Wincker P."/>
            <person name="Xing Y."/>
            <person name="Yang L."/>
            <person name="Yao Z."/>
            <person name="Ying F."/>
            <person name="Zhai J."/>
            <person name="Zhou L."/>
            <person name="Zuber A."/>
            <person name="Denarie J."/>
            <person name="Dixon R.A."/>
            <person name="May G.D."/>
            <person name="Schwartz D.C."/>
            <person name="Rogers J."/>
            <person name="Quetier F."/>
            <person name="Town C.D."/>
            <person name="Roe B.A."/>
        </authorList>
    </citation>
    <scope>NUCLEOTIDE SEQUENCE [LARGE SCALE GENOMIC DNA]</scope>
    <source>
        <strain evidence="2">A17</strain>
        <strain evidence="3 4">cv. Jemalong A17</strain>
    </source>
</reference>
<evidence type="ECO:0008006" key="5">
    <source>
        <dbReference type="Google" id="ProtNLM"/>
    </source>
</evidence>
<proteinExistence type="predicted"/>
<gene>
    <name evidence="2" type="ordered locus">MTR_8g445370</name>
</gene>
<evidence type="ECO:0000256" key="1">
    <source>
        <dbReference type="SAM" id="SignalP"/>
    </source>
</evidence>
<evidence type="ECO:0000313" key="4">
    <source>
        <dbReference type="Proteomes" id="UP000002051"/>
    </source>
</evidence>
<dbReference type="EMBL" id="CM001224">
    <property type="protein sequence ID" value="KEH19236.1"/>
    <property type="molecule type" value="Genomic_DNA"/>
</dbReference>
<protein>
    <recommendedName>
        <fullName evidence="5">Secreted protein</fullName>
    </recommendedName>
</protein>